<dbReference type="InterPro" id="IPR043171">
    <property type="entry name" value="Ap4A_phos1/2-like"/>
</dbReference>
<dbReference type="PIRSF" id="PIRSF000846">
    <property type="entry name" value="ATP_adenylyltr"/>
    <property type="match status" value="1"/>
</dbReference>
<dbReference type="AlphaFoldDB" id="K9YW08"/>
<evidence type="ECO:0000259" key="3">
    <source>
        <dbReference type="Pfam" id="PF19327"/>
    </source>
</evidence>
<evidence type="ECO:0000313" key="4">
    <source>
        <dbReference type="EMBL" id="AFZ50677.1"/>
    </source>
</evidence>
<organism evidence="4 5">
    <name type="scientific">Dactylococcopsis salina (strain PCC 8305)</name>
    <name type="common">Myxobactron salinum</name>
    <dbReference type="NCBI Taxonomy" id="13035"/>
    <lineage>
        <taxon>Bacteria</taxon>
        <taxon>Bacillati</taxon>
        <taxon>Cyanobacteriota</taxon>
        <taxon>Cyanophyceae</taxon>
        <taxon>Nodosilineales</taxon>
        <taxon>Cymatolegaceae</taxon>
        <taxon>Dactylococcopsis</taxon>
    </lineage>
</organism>
<dbReference type="InterPro" id="IPR009163">
    <property type="entry name" value="Ap4A_phos1/2"/>
</dbReference>
<reference evidence="4" key="1">
    <citation type="submission" date="2012-04" db="EMBL/GenBank/DDBJ databases">
        <title>Finished genome of Dactylococcopsis salina PCC 8305.</title>
        <authorList>
            <consortium name="US DOE Joint Genome Institute"/>
            <person name="Gugger M."/>
            <person name="Coursin T."/>
            <person name="Rippka R."/>
            <person name="Tandeau De Marsac N."/>
            <person name="Huntemann M."/>
            <person name="Wei C.-L."/>
            <person name="Han J."/>
            <person name="Detter J.C."/>
            <person name="Han C."/>
            <person name="Tapia R."/>
            <person name="Daligault H."/>
            <person name="Chen A."/>
            <person name="Krypides N."/>
            <person name="Mavromatis K."/>
            <person name="Markowitz V."/>
            <person name="Szeto E."/>
            <person name="Ivanova N."/>
            <person name="Ovchinnikova G."/>
            <person name="Pagani I."/>
            <person name="Pati A."/>
            <person name="Goodwin L."/>
            <person name="Peters L."/>
            <person name="Pitluck S."/>
            <person name="Woyke T."/>
            <person name="Kerfeld C."/>
        </authorList>
    </citation>
    <scope>NUCLEOTIDE SEQUENCE [LARGE SCALE GENOMIC DNA]</scope>
    <source>
        <strain evidence="4">PCC 8305</strain>
    </source>
</reference>
<feature type="domain" description="Ap4A phosphorylase 1/2 N-terminal" evidence="3">
    <location>
        <begin position="3"/>
        <end position="175"/>
    </location>
</feature>
<evidence type="ECO:0000256" key="1">
    <source>
        <dbReference type="PIRSR" id="PIRSR000846-1"/>
    </source>
</evidence>
<accession>K9YW08</accession>
<evidence type="ECO:0000313" key="5">
    <source>
        <dbReference type="Proteomes" id="UP000010482"/>
    </source>
</evidence>
<keyword evidence="4" id="KW-0808">Transferase</keyword>
<dbReference type="InterPro" id="IPR045759">
    <property type="entry name" value="Ap4A_phos1/2_N"/>
</dbReference>
<dbReference type="Gene3D" id="3.30.428.70">
    <property type="match status" value="1"/>
</dbReference>
<protein>
    <submittedName>
        <fullName evidence="4">ATP adenylyltransferase (5',5'''-P-1,P-4-tetraphosphate phosphorylase II)</fullName>
    </submittedName>
</protein>
<dbReference type="InterPro" id="IPR036265">
    <property type="entry name" value="HIT-like_sf"/>
</dbReference>
<dbReference type="OrthoDB" id="421767at2"/>
<name>K9YW08_DACS8</name>
<dbReference type="GO" id="GO:0003877">
    <property type="term" value="F:ATP:ADP adenylyltransferase activity"/>
    <property type="evidence" value="ECO:0007669"/>
    <property type="project" value="InterPro"/>
</dbReference>
<dbReference type="PANTHER" id="PTHR38420">
    <property type="entry name" value="AP-4-A PHOSPHORYLASE II"/>
    <property type="match status" value="1"/>
</dbReference>
<dbReference type="SUPFAM" id="SSF54197">
    <property type="entry name" value="HIT-like"/>
    <property type="match status" value="1"/>
</dbReference>
<feature type="domain" description="ATP adenylyltransferase C-terminal" evidence="2">
    <location>
        <begin position="189"/>
        <end position="291"/>
    </location>
</feature>
<dbReference type="InterPro" id="IPR019200">
    <property type="entry name" value="ATP_adenylylTrfase_C"/>
</dbReference>
<sequence length="295" mass="33206">MILLPDQFWQTVEITTKNATASQALQPIPTASEIIECEGIPFLVRILTTLIKKEEAKEKQAQHKEKTGEEFDPFLPYEKDLFVSDISETHICLLNKYNVVDHHLLIVTRDFEPQENLLNHNDLTALCACLQKVDGLGFYNSRKDAGASVRHKHLQLVPKILAENLPEIPITPAFKTAQFNGGLGNIPLFSFQHGFTWLNLDWTASPSAIALEVLNIYQQLLNAVNVNSETAYNFLMTQNWLLIVPRKQERFRSIGINSLGFAGALLVRNQAELQIIKDHNPLEILAAVGFPSNIN</sequence>
<dbReference type="Pfam" id="PF19327">
    <property type="entry name" value="Ap4A_phos_N"/>
    <property type="match status" value="1"/>
</dbReference>
<gene>
    <name evidence="4" type="ORF">Dacsa_2033</name>
</gene>
<dbReference type="GO" id="GO:0005524">
    <property type="term" value="F:ATP binding"/>
    <property type="evidence" value="ECO:0007669"/>
    <property type="project" value="InterPro"/>
</dbReference>
<keyword evidence="5" id="KW-1185">Reference proteome</keyword>
<dbReference type="PATRIC" id="fig|13035.3.peg.2309"/>
<dbReference type="eggNOG" id="COG4360">
    <property type="taxonomic scope" value="Bacteria"/>
</dbReference>
<proteinExistence type="predicted"/>
<dbReference type="EMBL" id="CP003944">
    <property type="protein sequence ID" value="AFZ50677.1"/>
    <property type="molecule type" value="Genomic_DNA"/>
</dbReference>
<dbReference type="Pfam" id="PF09830">
    <property type="entry name" value="ATP_transf"/>
    <property type="match status" value="1"/>
</dbReference>
<keyword evidence="4" id="KW-0548">Nucleotidyltransferase</keyword>
<feature type="active site" description="Nucleophile" evidence="1">
    <location>
        <position position="153"/>
    </location>
</feature>
<dbReference type="KEGG" id="dsl:Dacsa_2033"/>
<dbReference type="Proteomes" id="UP000010482">
    <property type="component" value="Chromosome"/>
</dbReference>
<dbReference type="RefSeq" id="WP_015229671.1">
    <property type="nucleotide sequence ID" value="NC_019780.1"/>
</dbReference>
<dbReference type="GO" id="GO:0009117">
    <property type="term" value="P:nucleotide metabolic process"/>
    <property type="evidence" value="ECO:0007669"/>
    <property type="project" value="InterPro"/>
</dbReference>
<dbReference type="STRING" id="13035.Dacsa_2033"/>
<evidence type="ECO:0000259" key="2">
    <source>
        <dbReference type="Pfam" id="PF09830"/>
    </source>
</evidence>
<dbReference type="HOGENOM" id="CLU_049915_3_0_3"/>
<dbReference type="PANTHER" id="PTHR38420:SF1">
    <property type="entry name" value="PUTATIVE (AFU_ORTHOLOGUE AFUA_5G14690)-RELATED"/>
    <property type="match status" value="1"/>
</dbReference>